<keyword evidence="7" id="KW-0472">Membrane</keyword>
<feature type="transmembrane region" description="Helical" evidence="7">
    <location>
        <begin position="399"/>
        <end position="420"/>
    </location>
</feature>
<evidence type="ECO:0000313" key="10">
    <source>
        <dbReference type="Proteomes" id="UP000326912"/>
    </source>
</evidence>
<dbReference type="PANTHER" id="PTHR43289:SF6">
    <property type="entry name" value="SERINE_THREONINE-PROTEIN KINASE NEKL-3"/>
    <property type="match status" value="1"/>
</dbReference>
<dbReference type="PROSITE" id="PS00108">
    <property type="entry name" value="PROTEIN_KINASE_ST"/>
    <property type="match status" value="1"/>
</dbReference>
<dbReference type="SUPFAM" id="SSF56112">
    <property type="entry name" value="Protein kinase-like (PK-like)"/>
    <property type="match status" value="1"/>
</dbReference>
<dbReference type="EMBL" id="BKZW01000001">
    <property type="protein sequence ID" value="GER87090.1"/>
    <property type="molecule type" value="Genomic_DNA"/>
</dbReference>
<keyword evidence="10" id="KW-1185">Reference proteome</keyword>
<evidence type="ECO:0000256" key="1">
    <source>
        <dbReference type="ARBA" id="ARBA00012513"/>
    </source>
</evidence>
<dbReference type="RefSeq" id="WP_151755127.1">
    <property type="nucleotide sequence ID" value="NZ_BKZW01000001.1"/>
</dbReference>
<dbReference type="InterPro" id="IPR011009">
    <property type="entry name" value="Kinase-like_dom_sf"/>
</dbReference>
<evidence type="ECO:0000256" key="4">
    <source>
        <dbReference type="ARBA" id="ARBA00022741"/>
    </source>
</evidence>
<name>A0A5J4KL02_9CHLR</name>
<dbReference type="Gene3D" id="1.10.510.10">
    <property type="entry name" value="Transferase(Phosphotransferase) domain 1"/>
    <property type="match status" value="1"/>
</dbReference>
<keyword evidence="5" id="KW-0418">Kinase</keyword>
<dbReference type="InterPro" id="IPR008271">
    <property type="entry name" value="Ser/Thr_kinase_AS"/>
</dbReference>
<evidence type="ECO:0000313" key="9">
    <source>
        <dbReference type="EMBL" id="GER87090.1"/>
    </source>
</evidence>
<accession>A0A5J4KL02</accession>
<gene>
    <name evidence="9" type="ORF">KDW_12520</name>
</gene>
<dbReference type="AlphaFoldDB" id="A0A5J4KL02"/>
<keyword evidence="6" id="KW-0067">ATP-binding</keyword>
<dbReference type="InterPro" id="IPR000719">
    <property type="entry name" value="Prot_kinase_dom"/>
</dbReference>
<keyword evidence="4" id="KW-0547">Nucleotide-binding</keyword>
<dbReference type="Gene3D" id="3.30.200.20">
    <property type="entry name" value="Phosphorylase Kinase, domain 1"/>
    <property type="match status" value="1"/>
</dbReference>
<keyword evidence="3" id="KW-0808">Transferase</keyword>
<dbReference type="PANTHER" id="PTHR43289">
    <property type="entry name" value="MITOGEN-ACTIVATED PROTEIN KINASE KINASE KINASE 20-RELATED"/>
    <property type="match status" value="1"/>
</dbReference>
<sequence>MATEPRYLGHYQMLECVARGGMGEVWKALDTRLQRTVAIKLLLSNWRGSSDFVTRFQSEARLIASLRHPNIVNIHNFYIEEREGEPPFLYMVMDYVEGQTLAAYIADTSKQGKFPPAEEIVDIFTAVSQALDYAHGRGMIHRDIKPANILLDQRDTRVRSMGEPIITDFGIARRQGVSGGTLIGSIVGTPLYVAPEQALGMYEDKRSDLYSLGIILYEVMTGTPPFHGASMMNVIMQHVSQPPVQPELLNTRISPAVSEVILKSIAKKPEERFASASAMTVALAQAFQIAPPASLLQSMHTSPPDAALSLSYIHSMQTVQSPGQPDPPVLSLSDLAVSPSPSIVGYAGIKEPMSETDADMATVASLRSGGITPVSLPGSAPGPIPAPPPQPHSQVQRRWLLIGSIVLLVVALVVGSLFFVTTQSQTFQPAGTIHFSRGPAAKYYNTLQIDAEHIPAPPAGKAYYAWIDPVTSEEHLVHWKLTVKDQQIHSGPLSDAATANLLLPDNRFLITLEDATNPQVLVPAMDPRLRLYYAKIPLTHAPLVYTMKVCPADANSSVCF</sequence>
<dbReference type="GO" id="GO:0005524">
    <property type="term" value="F:ATP binding"/>
    <property type="evidence" value="ECO:0007669"/>
    <property type="project" value="UniProtKB-KW"/>
</dbReference>
<dbReference type="Proteomes" id="UP000326912">
    <property type="component" value="Unassembled WGS sequence"/>
</dbReference>
<evidence type="ECO:0000256" key="3">
    <source>
        <dbReference type="ARBA" id="ARBA00022679"/>
    </source>
</evidence>
<dbReference type="Pfam" id="PF00069">
    <property type="entry name" value="Pkinase"/>
    <property type="match status" value="1"/>
</dbReference>
<evidence type="ECO:0000256" key="5">
    <source>
        <dbReference type="ARBA" id="ARBA00022777"/>
    </source>
</evidence>
<organism evidence="9 10">
    <name type="scientific">Dictyobacter vulcani</name>
    <dbReference type="NCBI Taxonomy" id="2607529"/>
    <lineage>
        <taxon>Bacteria</taxon>
        <taxon>Bacillati</taxon>
        <taxon>Chloroflexota</taxon>
        <taxon>Ktedonobacteria</taxon>
        <taxon>Ktedonobacterales</taxon>
        <taxon>Dictyobacteraceae</taxon>
        <taxon>Dictyobacter</taxon>
    </lineage>
</organism>
<keyword evidence="2" id="KW-0723">Serine/threonine-protein kinase</keyword>
<dbReference type="CDD" id="cd14014">
    <property type="entry name" value="STKc_PknB_like"/>
    <property type="match status" value="1"/>
</dbReference>
<dbReference type="SMART" id="SM00220">
    <property type="entry name" value="S_TKc"/>
    <property type="match status" value="1"/>
</dbReference>
<proteinExistence type="predicted"/>
<feature type="domain" description="Protein kinase" evidence="8">
    <location>
        <begin position="11"/>
        <end position="288"/>
    </location>
</feature>
<reference evidence="9 10" key="1">
    <citation type="submission" date="2019-10" db="EMBL/GenBank/DDBJ databases">
        <title>Dictyobacter vulcani sp. nov., within the class Ktedonobacteria, isolated from soil of volcanic Mt. Zao.</title>
        <authorList>
            <person name="Zheng Y."/>
            <person name="Wang C.M."/>
            <person name="Sakai Y."/>
            <person name="Abe K."/>
            <person name="Yokota A."/>
            <person name="Yabe S."/>
        </authorList>
    </citation>
    <scope>NUCLEOTIDE SEQUENCE [LARGE SCALE GENOMIC DNA]</scope>
    <source>
        <strain evidence="9 10">W12</strain>
    </source>
</reference>
<dbReference type="GO" id="GO:0004674">
    <property type="term" value="F:protein serine/threonine kinase activity"/>
    <property type="evidence" value="ECO:0007669"/>
    <property type="project" value="UniProtKB-KW"/>
</dbReference>
<dbReference type="PROSITE" id="PS50011">
    <property type="entry name" value="PROTEIN_KINASE_DOM"/>
    <property type="match status" value="1"/>
</dbReference>
<comment type="caution">
    <text evidence="9">The sequence shown here is derived from an EMBL/GenBank/DDBJ whole genome shotgun (WGS) entry which is preliminary data.</text>
</comment>
<keyword evidence="7" id="KW-0812">Transmembrane</keyword>
<evidence type="ECO:0000256" key="6">
    <source>
        <dbReference type="ARBA" id="ARBA00022840"/>
    </source>
</evidence>
<protein>
    <recommendedName>
        <fullName evidence="1">non-specific serine/threonine protein kinase</fullName>
        <ecNumber evidence="1">2.7.11.1</ecNumber>
    </recommendedName>
</protein>
<evidence type="ECO:0000256" key="2">
    <source>
        <dbReference type="ARBA" id="ARBA00022527"/>
    </source>
</evidence>
<dbReference type="EC" id="2.7.11.1" evidence="1"/>
<keyword evidence="7" id="KW-1133">Transmembrane helix</keyword>
<evidence type="ECO:0000256" key="7">
    <source>
        <dbReference type="SAM" id="Phobius"/>
    </source>
</evidence>
<dbReference type="FunFam" id="1.10.510.10:FF:000021">
    <property type="entry name" value="Serine/threonine protein kinase"/>
    <property type="match status" value="1"/>
</dbReference>
<evidence type="ECO:0000259" key="8">
    <source>
        <dbReference type="PROSITE" id="PS50011"/>
    </source>
</evidence>